<sequence>MTRESSATPWRGAVVPLAVVGVIALGLLRLHGGWPAWSDPGPLRLGAAAFALLAYAGFCLALWRVRVVRERRLAATPNDDCASALLLAYASQTGYAEQLARRTAQSLRAGGVAVHLTSLATLDAAALAQARLALFVVSTTGEGDPPDGAAAFVRDVLDRPAALAGLRYGLLALGDREYHNFCAFGRRLDAWLRGSGAQPLFDAVEVDDGDDGALRHWQREIGVVAGRTDLPDWQEPRYEPWRLVDRRLLNPGSAGGGCFHLVLHPPRKTQAGWRAGDVAEIGPCHAPDEVAAWLREAGLDGAATVDTTHGREALRDALARSRLPDRAEVAGRDAQALAAQLVPLPHREYSIASLPADGAIHLLVRQFRRADGRLGLGAGWLTEHARVGGTIALRIRANANFHAPADARGLILIGNGTGIAGLRALLKERIAAGARRNWLLFGERSAACDFHYRAEIEAWREGGWIERLDTAFSRDQAERIYVQHRLAAAAATLREWVEGGAAIYVCGSLEGMAPDVHAVLVEALGEDTVERLRVEGRYRRDVY</sequence>
<dbReference type="SUPFAM" id="SSF52218">
    <property type="entry name" value="Flavoproteins"/>
    <property type="match status" value="1"/>
</dbReference>
<dbReference type="Proteomes" id="UP001595886">
    <property type="component" value="Unassembled WGS sequence"/>
</dbReference>
<dbReference type="Pfam" id="PF00258">
    <property type="entry name" value="Flavodoxin_1"/>
    <property type="match status" value="1"/>
</dbReference>
<reference evidence="9" key="1">
    <citation type="journal article" date="2019" name="Int. J. Syst. Evol. Microbiol.">
        <title>The Global Catalogue of Microorganisms (GCM) 10K type strain sequencing project: providing services to taxonomists for standard genome sequencing and annotation.</title>
        <authorList>
            <consortium name="The Broad Institute Genomics Platform"/>
            <consortium name="The Broad Institute Genome Sequencing Center for Infectious Disease"/>
            <person name="Wu L."/>
            <person name="Ma J."/>
        </authorList>
    </citation>
    <scope>NUCLEOTIDE SEQUENCE [LARGE SCALE GENOMIC DNA]</scope>
    <source>
        <strain evidence="9">CCUG 30340</strain>
    </source>
</reference>
<protein>
    <recommendedName>
        <fullName evidence="4">NADPH--hemoprotein reductase</fullName>
        <ecNumber evidence="4">1.6.2.4</ecNumber>
    </recommendedName>
</protein>
<dbReference type="EMBL" id="JBHSHD010000003">
    <property type="protein sequence ID" value="MFC4819334.1"/>
    <property type="molecule type" value="Genomic_DNA"/>
</dbReference>
<dbReference type="CDD" id="cd06200">
    <property type="entry name" value="SiR_like1"/>
    <property type="match status" value="1"/>
</dbReference>
<evidence type="ECO:0000313" key="8">
    <source>
        <dbReference type="EMBL" id="MFC4819334.1"/>
    </source>
</evidence>
<keyword evidence="5" id="KW-0812">Transmembrane</keyword>
<dbReference type="PRINTS" id="PR00369">
    <property type="entry name" value="FLAVODOXIN"/>
</dbReference>
<feature type="transmembrane region" description="Helical" evidence="5">
    <location>
        <begin position="43"/>
        <end position="63"/>
    </location>
</feature>
<keyword evidence="1" id="KW-0285">Flavoprotein</keyword>
<dbReference type="InterPro" id="IPR029039">
    <property type="entry name" value="Flavoprotein-like_sf"/>
</dbReference>
<dbReference type="InterPro" id="IPR039261">
    <property type="entry name" value="FNR_nucleotide-bd"/>
</dbReference>
<evidence type="ECO:0000256" key="4">
    <source>
        <dbReference type="ARBA" id="ARBA00023797"/>
    </source>
</evidence>
<dbReference type="PRINTS" id="PR00371">
    <property type="entry name" value="FPNCR"/>
</dbReference>
<dbReference type="SUPFAM" id="SSF63380">
    <property type="entry name" value="Riboflavin synthase domain-like"/>
    <property type="match status" value="1"/>
</dbReference>
<evidence type="ECO:0000256" key="3">
    <source>
        <dbReference type="ARBA" id="ARBA00022982"/>
    </source>
</evidence>
<dbReference type="PANTHER" id="PTHR19384">
    <property type="entry name" value="NITRIC OXIDE SYNTHASE-RELATED"/>
    <property type="match status" value="1"/>
</dbReference>
<dbReference type="Gene3D" id="3.40.50.80">
    <property type="entry name" value="Nucleotide-binding domain of ferredoxin-NADP reductase (FNR) module"/>
    <property type="match status" value="1"/>
</dbReference>
<evidence type="ECO:0000256" key="1">
    <source>
        <dbReference type="ARBA" id="ARBA00022630"/>
    </source>
</evidence>
<gene>
    <name evidence="8" type="ORF">ACFO6Q_03310</name>
</gene>
<name>A0ABV9QUR9_9GAMM</name>
<dbReference type="PROSITE" id="PS51384">
    <property type="entry name" value="FAD_FR"/>
    <property type="match status" value="1"/>
</dbReference>
<dbReference type="InterPro" id="IPR017927">
    <property type="entry name" value="FAD-bd_FR_type"/>
</dbReference>
<evidence type="ECO:0000259" key="7">
    <source>
        <dbReference type="PROSITE" id="PS51384"/>
    </source>
</evidence>
<feature type="domain" description="FAD-binding FR-type" evidence="7">
    <location>
        <begin position="236"/>
        <end position="404"/>
    </location>
</feature>
<accession>A0ABV9QUR9</accession>
<keyword evidence="5" id="KW-0472">Membrane</keyword>
<dbReference type="PROSITE" id="PS50902">
    <property type="entry name" value="FLAVODOXIN_LIKE"/>
    <property type="match status" value="1"/>
</dbReference>
<keyword evidence="3" id="KW-0249">Electron transport</keyword>
<keyword evidence="2" id="KW-0288">FMN</keyword>
<dbReference type="PANTHER" id="PTHR19384:SF17">
    <property type="entry name" value="NADPH--CYTOCHROME P450 REDUCTASE"/>
    <property type="match status" value="1"/>
</dbReference>
<keyword evidence="3" id="KW-0813">Transport</keyword>
<proteinExistence type="predicted"/>
<comment type="caution">
    <text evidence="8">The sequence shown here is derived from an EMBL/GenBank/DDBJ whole genome shotgun (WGS) entry which is preliminary data.</text>
</comment>
<keyword evidence="9" id="KW-1185">Reference proteome</keyword>
<feature type="transmembrane region" description="Helical" evidence="5">
    <location>
        <begin position="12"/>
        <end position="31"/>
    </location>
</feature>
<dbReference type="InterPro" id="IPR001433">
    <property type="entry name" value="OxRdtase_FAD/NAD-bd"/>
</dbReference>
<evidence type="ECO:0000313" key="9">
    <source>
        <dbReference type="Proteomes" id="UP001595886"/>
    </source>
</evidence>
<dbReference type="InterPro" id="IPR017938">
    <property type="entry name" value="Riboflavin_synthase-like_b-brl"/>
</dbReference>
<dbReference type="InterPro" id="IPR001094">
    <property type="entry name" value="Flavdoxin-like"/>
</dbReference>
<dbReference type="InterPro" id="IPR001709">
    <property type="entry name" value="Flavoprot_Pyr_Nucl_cyt_Rdtase"/>
</dbReference>
<evidence type="ECO:0000256" key="5">
    <source>
        <dbReference type="SAM" id="Phobius"/>
    </source>
</evidence>
<dbReference type="InterPro" id="IPR008254">
    <property type="entry name" value="Flavodoxin/NO_synth"/>
</dbReference>
<feature type="domain" description="Flavodoxin-like" evidence="6">
    <location>
        <begin position="85"/>
        <end position="222"/>
    </location>
</feature>
<evidence type="ECO:0000256" key="2">
    <source>
        <dbReference type="ARBA" id="ARBA00022643"/>
    </source>
</evidence>
<dbReference type="SUPFAM" id="SSF52343">
    <property type="entry name" value="Ferredoxin reductase-like, C-terminal NADP-linked domain"/>
    <property type="match status" value="1"/>
</dbReference>
<keyword evidence="5" id="KW-1133">Transmembrane helix</keyword>
<evidence type="ECO:0000259" key="6">
    <source>
        <dbReference type="PROSITE" id="PS50902"/>
    </source>
</evidence>
<dbReference type="EC" id="1.6.2.4" evidence="4"/>
<dbReference type="Pfam" id="PF00175">
    <property type="entry name" value="NAD_binding_1"/>
    <property type="match status" value="1"/>
</dbReference>
<dbReference type="Gene3D" id="3.40.50.360">
    <property type="match status" value="1"/>
</dbReference>
<organism evidence="8 9">
    <name type="scientific">Dokdonella ginsengisoli</name>
    <dbReference type="NCBI Taxonomy" id="363846"/>
    <lineage>
        <taxon>Bacteria</taxon>
        <taxon>Pseudomonadati</taxon>
        <taxon>Pseudomonadota</taxon>
        <taxon>Gammaproteobacteria</taxon>
        <taxon>Lysobacterales</taxon>
        <taxon>Rhodanobacteraceae</taxon>
        <taxon>Dokdonella</taxon>
    </lineage>
</organism>
<dbReference type="RefSeq" id="WP_380019093.1">
    <property type="nucleotide sequence ID" value="NZ_JBHSHD010000003.1"/>
</dbReference>